<reference evidence="5" key="1">
    <citation type="submission" date="2017-09" db="EMBL/GenBank/DDBJ databases">
        <title>Arcobacter canalis sp. nov., a new species isolated from a water canal contaminated with urban sewage.</title>
        <authorList>
            <person name="Perez-Cataluna A."/>
            <person name="Salas-Masso N."/>
            <person name="Figueras M.J."/>
        </authorList>
    </citation>
    <scope>NUCLEOTIDE SEQUENCE [LARGE SCALE GENOMIC DNA]</scope>
    <source>
        <strain evidence="5">CECT 7727</strain>
    </source>
</reference>
<proteinExistence type="predicted"/>
<evidence type="ECO:0000313" key="6">
    <source>
        <dbReference type="Proteomes" id="UP000264693"/>
    </source>
</evidence>
<accession>A0A347TK00</accession>
<dbReference type="Proteomes" id="UP000264693">
    <property type="component" value="Chromosome"/>
</dbReference>
<dbReference type="GO" id="GO:0004519">
    <property type="term" value="F:endonuclease activity"/>
    <property type="evidence" value="ECO:0007669"/>
    <property type="project" value="UniProtKB-KW"/>
</dbReference>
<dbReference type="Pfam" id="PF13175">
    <property type="entry name" value="AAA_15"/>
    <property type="match status" value="1"/>
</dbReference>
<keyword evidence="3" id="KW-0255">Endonuclease</keyword>
<feature type="domain" description="Endonuclease GajA/Old nuclease/RecF-like AAA" evidence="1">
    <location>
        <begin position="1"/>
        <end position="407"/>
    </location>
</feature>
<organism evidence="3 6">
    <name type="scientific">Malaciobacter marinus</name>
    <dbReference type="NCBI Taxonomy" id="505249"/>
    <lineage>
        <taxon>Bacteria</taxon>
        <taxon>Pseudomonadati</taxon>
        <taxon>Campylobacterota</taxon>
        <taxon>Epsilonproteobacteria</taxon>
        <taxon>Campylobacterales</taxon>
        <taxon>Arcobacteraceae</taxon>
        <taxon>Malaciobacter</taxon>
    </lineage>
</organism>
<dbReference type="EMBL" id="NXAO01000018">
    <property type="protein sequence ID" value="PHO15882.1"/>
    <property type="molecule type" value="Genomic_DNA"/>
</dbReference>
<dbReference type="Pfam" id="PF20469">
    <property type="entry name" value="OLD-like_TOPRIM"/>
    <property type="match status" value="1"/>
</dbReference>
<keyword evidence="3" id="KW-0540">Nuclease</keyword>
<reference evidence="3 6" key="3">
    <citation type="submission" date="2018-08" db="EMBL/GenBank/DDBJ databases">
        <title>Complete genome of the Arcobacter marinus type strain JCM 15502.</title>
        <authorList>
            <person name="Miller W.G."/>
            <person name="Yee E."/>
            <person name="Huynh S."/>
            <person name="Parker C.T."/>
        </authorList>
    </citation>
    <scope>NUCLEOTIDE SEQUENCE [LARGE SCALE GENOMIC DNA]</scope>
    <source>
        <strain evidence="3 6">JCM 15502</strain>
    </source>
</reference>
<name>A0A347TK00_9BACT</name>
<evidence type="ECO:0000313" key="3">
    <source>
        <dbReference type="EMBL" id="AXX86928.1"/>
    </source>
</evidence>
<dbReference type="PANTHER" id="PTHR43581">
    <property type="entry name" value="ATP/GTP PHOSPHATASE"/>
    <property type="match status" value="1"/>
</dbReference>
<evidence type="ECO:0000313" key="5">
    <source>
        <dbReference type="Proteomes" id="UP000224740"/>
    </source>
</evidence>
<evidence type="ECO:0000259" key="2">
    <source>
        <dbReference type="Pfam" id="PF20469"/>
    </source>
</evidence>
<keyword evidence="3" id="KW-0378">Hydrolase</keyword>
<dbReference type="Gene3D" id="3.40.50.300">
    <property type="entry name" value="P-loop containing nucleotide triphosphate hydrolases"/>
    <property type="match status" value="2"/>
</dbReference>
<sequence length="704" mass="81626">MIFKNIRVKNFKGLKDISTPLSDFTCVIGENNAGKSTFIQALLLFIKGTKLTQDDFFDKDKDIFIFVEIDNIKKKDLELIDEIHRDKLEKNIDFDEKGIGSFRLVRRYSHVDYSSKLKNIKFVPKEKKFEKKEIDNLLKSKKGDELISTLKSNYAEIDDEKIDKLKTQKAAKELIEEYINTLSKDDLIEKDVPLDTGIDNSIKALFPEPIYIPAVKDLSDDMKTKDSASFGKLLNILLDVIEDDLNEAKSVFEVLRTNLNKIYDDNGKLISDKRLEKVKRIENTIQRNLNQTFKNVSIDLEVPPPEIKTILSTANIIANDGVKGPIQNKGDGFKRAITFSILRSYVELSHSEGWQKDKEQFKQKDRFLFLFEEPELYLHPKAQNILFEALSKISANHQMIVSTHSPLFFSSDATKTFIKIKKVDDGEKSYSKTLHIDLTEISNKDKFQLISFETSNHAFFSDRVVLVEGDTELIVLPHISKIIDSRYDFKNNSINLVKINGKGSFKRYKDFFKKFDLDIYFVADLDVLLDGFEKLEPSDEIKKVHSELLSIVNEKVVSIDVKPLPTRKYKDKLLKNNSKSIYEQIKDARSDDDKEKVLELLDELFSFEQKKIELVILQDKENEFNDVVLKKRELLKLLRKENIFVLESGDIESYYPEGIVSDDKPTQGQKYCEIIDSKEKLFEEYSKIDEQKIEFELIFEQIFA</sequence>
<dbReference type="EMBL" id="CP032101">
    <property type="protein sequence ID" value="AXX86928.1"/>
    <property type="molecule type" value="Genomic_DNA"/>
</dbReference>
<dbReference type="InterPro" id="IPR051396">
    <property type="entry name" value="Bact_Antivir_Def_Nuclease"/>
</dbReference>
<keyword evidence="5" id="KW-1185">Reference proteome</keyword>
<evidence type="ECO:0000259" key="1">
    <source>
        <dbReference type="Pfam" id="PF13175"/>
    </source>
</evidence>
<dbReference type="PANTHER" id="PTHR43581:SF4">
    <property type="entry name" value="ATP_GTP PHOSPHATASE"/>
    <property type="match status" value="1"/>
</dbReference>
<dbReference type="InterPro" id="IPR041685">
    <property type="entry name" value="AAA_GajA/Old/RecF-like"/>
</dbReference>
<dbReference type="CDD" id="cd01026">
    <property type="entry name" value="TOPRIM_OLD"/>
    <property type="match status" value="1"/>
</dbReference>
<feature type="domain" description="OLD protein-like TOPRIM" evidence="2">
    <location>
        <begin position="459"/>
        <end position="526"/>
    </location>
</feature>
<evidence type="ECO:0000313" key="4">
    <source>
        <dbReference type="EMBL" id="PHO15882.1"/>
    </source>
</evidence>
<dbReference type="SUPFAM" id="SSF52540">
    <property type="entry name" value="P-loop containing nucleoside triphosphate hydrolases"/>
    <property type="match status" value="1"/>
</dbReference>
<dbReference type="Proteomes" id="UP000224740">
    <property type="component" value="Unassembled WGS sequence"/>
</dbReference>
<dbReference type="RefSeq" id="WP_099310608.1">
    <property type="nucleotide sequence ID" value="NZ_CP032101.1"/>
</dbReference>
<protein>
    <submittedName>
        <fullName evidence="3">ATP-dependent endonuclease</fullName>
    </submittedName>
</protein>
<dbReference type="KEGG" id="amar:AMRN_1185"/>
<dbReference type="InterPro" id="IPR027417">
    <property type="entry name" value="P-loop_NTPase"/>
</dbReference>
<dbReference type="AlphaFoldDB" id="A0A347TK00"/>
<dbReference type="InterPro" id="IPR034139">
    <property type="entry name" value="TOPRIM_OLD"/>
</dbReference>
<reference evidence="4" key="2">
    <citation type="submission" date="2017-09" db="EMBL/GenBank/DDBJ databases">
        <authorList>
            <person name="Perez-Cataluna A."/>
            <person name="Figueras M.J."/>
            <person name="Salas-Masso N."/>
        </authorList>
    </citation>
    <scope>NUCLEOTIDE SEQUENCE</scope>
    <source>
        <strain evidence="4">CECT 7727</strain>
    </source>
</reference>
<gene>
    <name evidence="3" type="ORF">AMRN_1185</name>
    <name evidence="4" type="ORF">CPH92_04755</name>
</gene>